<evidence type="ECO:0000313" key="10">
    <source>
        <dbReference type="Proteomes" id="UP000267821"/>
    </source>
</evidence>
<keyword evidence="5" id="KW-0472">Membrane</keyword>
<dbReference type="GO" id="GO:0004222">
    <property type="term" value="F:metalloendopeptidase activity"/>
    <property type="evidence" value="ECO:0007669"/>
    <property type="project" value="InterPro"/>
</dbReference>
<comment type="function">
    <text evidence="2">Probable zinc protease.</text>
</comment>
<dbReference type="STRING" id="1051890.A0A3N4LYV2"/>
<dbReference type="PANTHER" id="PTHR11905:SF159">
    <property type="entry name" value="ADAM METALLOPROTEASE"/>
    <property type="match status" value="1"/>
</dbReference>
<dbReference type="InterPro" id="IPR024079">
    <property type="entry name" value="MetalloPept_cat_dom_sf"/>
</dbReference>
<keyword evidence="5" id="KW-1133">Transmembrane helix</keyword>
<feature type="active site" evidence="4">
    <location>
        <position position="448"/>
    </location>
</feature>
<accession>A0A3N4LYV2</accession>
<dbReference type="PROSITE" id="PS50214">
    <property type="entry name" value="DISINTEGRIN_2"/>
    <property type="match status" value="1"/>
</dbReference>
<dbReference type="GO" id="GO:0006508">
    <property type="term" value="P:proteolysis"/>
    <property type="evidence" value="ECO:0007669"/>
    <property type="project" value="InterPro"/>
</dbReference>
<keyword evidence="4" id="KW-0479">Metal-binding</keyword>
<dbReference type="InterPro" id="IPR001762">
    <property type="entry name" value="Disintegrin_dom"/>
</dbReference>
<feature type="chain" id="PRO_5018027762" description="Disintegrin and metalloproteinase domain-containing protein B" evidence="6">
    <location>
        <begin position="29"/>
        <end position="811"/>
    </location>
</feature>
<keyword evidence="10" id="KW-1185">Reference proteome</keyword>
<dbReference type="OrthoDB" id="5951731at2759"/>
<sequence>MWSIHRLSCLLVICTTLQVLLLGSSVEGHSQQRSVPLSYISLVENAQIRTPSQRIHHNSEFDITFTLHRGKQEVRLSLEPNHDIVPSGAKVEYLGEDGKVARTEEIQRHEVRVFKGQSWVRDGSGQGWTHAGWARIVVQRDGVDPLFTGAFLLNSDAHHVQLKSWYMKTKGPMDPELETSGDDFMVVWKDSDVKSNLGKQAVLGPRELEEGVQCHANNLTFNQMDNPIHQQSLLDAPSNKRDGLFGSFGMMDLFNRALEKRTSLDTGTIGNTGGLNLKSTIGQTAGCPTTKQMALVGVAADCTYIAEFDSQETARSHIITQFNSASAVFESTFNITLGIKSLVIPAGEGTCPGTAPSTAAWNLPCTNSATVNDRLNLFSSWRGQADRTADGNAFWTLLTNCKTGSAVGLAWVGMLCKTTADQGTDGQVISGANVVAKTPTEWKVIAHEIGHTMGAVHDCTSGQCAQNMQDTSQCCPLSAYTCNANNQFLMNPSTSDQIDKFSACTIGNICGAFLTRSVSKLCLTDNRNVSIITENKCGNGIVEPGEDCDCGGTEGCAENTCCNATTCKFSDNSVCDDSNDDCCSKCQFASSSHVCRPSTGECDPEEKCTGSQASCPKDVINEDGTACSSGLTCMSGQCTSRDLQCKTIMGVEYGNNDTSSCNSQGCQVQCASPELGSGFCYEMQQNFLDGTPCEGDGRCQSGICKGSTTLGAIKEWINNNKPLVIGISAGVGSLIAICLLICICKACWRRRRVKKMPPPVMALPPPPYPPPPDHYGNYGGQHGAYNTLGSTERQFPQQNQYPQRHASVRYG</sequence>
<feature type="binding site" evidence="4">
    <location>
        <position position="447"/>
    </location>
    <ligand>
        <name>Zn(2+)</name>
        <dbReference type="ChEBI" id="CHEBI:29105"/>
        <note>catalytic</note>
    </ligand>
</feature>
<keyword evidence="1" id="KW-1015">Disulfide bond</keyword>
<proteinExistence type="predicted"/>
<evidence type="ECO:0000259" key="8">
    <source>
        <dbReference type="PROSITE" id="PS50215"/>
    </source>
</evidence>
<dbReference type="InterPro" id="IPR036436">
    <property type="entry name" value="Disintegrin_dom_sf"/>
</dbReference>
<feature type="binding site" evidence="4">
    <location>
        <position position="451"/>
    </location>
    <ligand>
        <name>Zn(2+)</name>
        <dbReference type="ChEBI" id="CHEBI:29105"/>
        <note>catalytic</note>
    </ligand>
</feature>
<dbReference type="SMART" id="SM00050">
    <property type="entry name" value="DISIN"/>
    <property type="match status" value="1"/>
</dbReference>
<feature type="domain" description="Peptidase M12B" evidence="8">
    <location>
        <begin position="291"/>
        <end position="509"/>
    </location>
</feature>
<evidence type="ECO:0000256" key="6">
    <source>
        <dbReference type="SAM" id="SignalP"/>
    </source>
</evidence>
<dbReference type="Gene3D" id="4.10.70.10">
    <property type="entry name" value="Disintegrin domain"/>
    <property type="match status" value="1"/>
</dbReference>
<evidence type="ECO:0000256" key="2">
    <source>
        <dbReference type="ARBA" id="ARBA00056552"/>
    </source>
</evidence>
<evidence type="ECO:0000256" key="5">
    <source>
        <dbReference type="SAM" id="Phobius"/>
    </source>
</evidence>
<evidence type="ECO:0000259" key="7">
    <source>
        <dbReference type="PROSITE" id="PS50214"/>
    </source>
</evidence>
<dbReference type="GO" id="GO:0046872">
    <property type="term" value="F:metal ion binding"/>
    <property type="evidence" value="ECO:0007669"/>
    <property type="project" value="UniProtKB-KW"/>
</dbReference>
<organism evidence="9 10">
    <name type="scientific">Terfezia boudieri ATCC MYA-4762</name>
    <dbReference type="NCBI Taxonomy" id="1051890"/>
    <lineage>
        <taxon>Eukaryota</taxon>
        <taxon>Fungi</taxon>
        <taxon>Dikarya</taxon>
        <taxon>Ascomycota</taxon>
        <taxon>Pezizomycotina</taxon>
        <taxon>Pezizomycetes</taxon>
        <taxon>Pezizales</taxon>
        <taxon>Pezizaceae</taxon>
        <taxon>Terfezia</taxon>
    </lineage>
</organism>
<protein>
    <recommendedName>
        <fullName evidence="3">Disintegrin and metalloproteinase domain-containing protein B</fullName>
    </recommendedName>
</protein>
<keyword evidence="5" id="KW-0812">Transmembrane</keyword>
<dbReference type="EMBL" id="ML121530">
    <property type="protein sequence ID" value="RPB28084.1"/>
    <property type="molecule type" value="Genomic_DNA"/>
</dbReference>
<evidence type="ECO:0000256" key="3">
    <source>
        <dbReference type="ARBA" id="ARBA00074021"/>
    </source>
</evidence>
<dbReference type="InterPro" id="IPR006586">
    <property type="entry name" value="ADAM_Cys-rich"/>
</dbReference>
<feature type="domain" description="Disintegrin" evidence="7">
    <location>
        <begin position="534"/>
        <end position="623"/>
    </location>
</feature>
<evidence type="ECO:0000256" key="1">
    <source>
        <dbReference type="ARBA" id="ARBA00023157"/>
    </source>
</evidence>
<feature type="signal peptide" evidence="6">
    <location>
        <begin position="1"/>
        <end position="28"/>
    </location>
</feature>
<dbReference type="Proteomes" id="UP000267821">
    <property type="component" value="Unassembled WGS sequence"/>
</dbReference>
<dbReference type="SUPFAM" id="SSF57552">
    <property type="entry name" value="Blood coagulation inhibitor (disintegrin)"/>
    <property type="match status" value="1"/>
</dbReference>
<dbReference type="SMART" id="SM00608">
    <property type="entry name" value="ACR"/>
    <property type="match status" value="1"/>
</dbReference>
<comment type="caution">
    <text evidence="4">Lacks conserved residue(s) required for the propagation of feature annotation.</text>
</comment>
<dbReference type="FunFam" id="4.10.70.10:FF:000003">
    <property type="entry name" value="Disintegrin and metalloproteinase domain-containing protein 17"/>
    <property type="match status" value="1"/>
</dbReference>
<evidence type="ECO:0000256" key="4">
    <source>
        <dbReference type="PROSITE-ProRule" id="PRU00276"/>
    </source>
</evidence>
<dbReference type="PANTHER" id="PTHR11905">
    <property type="entry name" value="ADAM A DISINTEGRIN AND METALLOPROTEASE DOMAIN"/>
    <property type="match status" value="1"/>
</dbReference>
<feature type="binding site" evidence="4">
    <location>
        <position position="457"/>
    </location>
    <ligand>
        <name>Zn(2+)</name>
        <dbReference type="ChEBI" id="CHEBI:29105"/>
        <note>catalytic</note>
    </ligand>
</feature>
<gene>
    <name evidence="9" type="ORF">L211DRAFT_778588</name>
</gene>
<dbReference type="AlphaFoldDB" id="A0A3N4LYV2"/>
<dbReference type="InterPro" id="IPR001590">
    <property type="entry name" value="Peptidase_M12B"/>
</dbReference>
<dbReference type="PROSITE" id="PS50215">
    <property type="entry name" value="ADAM_MEPRO"/>
    <property type="match status" value="1"/>
</dbReference>
<dbReference type="SUPFAM" id="SSF55486">
    <property type="entry name" value="Metalloproteases ('zincins'), catalytic domain"/>
    <property type="match status" value="1"/>
</dbReference>
<name>A0A3N4LYV2_9PEZI</name>
<dbReference type="Pfam" id="PF00200">
    <property type="entry name" value="Disintegrin"/>
    <property type="match status" value="1"/>
</dbReference>
<reference evidence="9 10" key="1">
    <citation type="journal article" date="2018" name="Nat. Ecol. Evol.">
        <title>Pezizomycetes genomes reveal the molecular basis of ectomycorrhizal truffle lifestyle.</title>
        <authorList>
            <person name="Murat C."/>
            <person name="Payen T."/>
            <person name="Noel B."/>
            <person name="Kuo A."/>
            <person name="Morin E."/>
            <person name="Chen J."/>
            <person name="Kohler A."/>
            <person name="Krizsan K."/>
            <person name="Balestrini R."/>
            <person name="Da Silva C."/>
            <person name="Montanini B."/>
            <person name="Hainaut M."/>
            <person name="Levati E."/>
            <person name="Barry K.W."/>
            <person name="Belfiori B."/>
            <person name="Cichocki N."/>
            <person name="Clum A."/>
            <person name="Dockter R.B."/>
            <person name="Fauchery L."/>
            <person name="Guy J."/>
            <person name="Iotti M."/>
            <person name="Le Tacon F."/>
            <person name="Lindquist E.A."/>
            <person name="Lipzen A."/>
            <person name="Malagnac F."/>
            <person name="Mello A."/>
            <person name="Molinier V."/>
            <person name="Miyauchi S."/>
            <person name="Poulain J."/>
            <person name="Riccioni C."/>
            <person name="Rubini A."/>
            <person name="Sitrit Y."/>
            <person name="Splivallo R."/>
            <person name="Traeger S."/>
            <person name="Wang M."/>
            <person name="Zifcakova L."/>
            <person name="Wipf D."/>
            <person name="Zambonelli A."/>
            <person name="Paolocci F."/>
            <person name="Nowrousian M."/>
            <person name="Ottonello S."/>
            <person name="Baldrian P."/>
            <person name="Spatafora J.W."/>
            <person name="Henrissat B."/>
            <person name="Nagy L.G."/>
            <person name="Aury J.M."/>
            <person name="Wincker P."/>
            <person name="Grigoriev I.V."/>
            <person name="Bonfante P."/>
            <person name="Martin F.M."/>
        </authorList>
    </citation>
    <scope>NUCLEOTIDE SEQUENCE [LARGE SCALE GENOMIC DNA]</scope>
    <source>
        <strain evidence="9 10">ATCC MYA-4762</strain>
    </source>
</reference>
<keyword evidence="4" id="KW-0862">Zinc</keyword>
<evidence type="ECO:0000313" key="9">
    <source>
        <dbReference type="EMBL" id="RPB28084.1"/>
    </source>
</evidence>
<dbReference type="InterPro" id="IPR034028">
    <property type="entry name" value="ZnMc_ADAM_fungal"/>
</dbReference>
<dbReference type="CDD" id="cd04271">
    <property type="entry name" value="ZnMc_ADAM_fungal"/>
    <property type="match status" value="1"/>
</dbReference>
<keyword evidence="6" id="KW-0732">Signal</keyword>
<dbReference type="Gene3D" id="3.40.390.10">
    <property type="entry name" value="Collagenase (Catalytic Domain)"/>
    <property type="match status" value="1"/>
</dbReference>
<feature type="transmembrane region" description="Helical" evidence="5">
    <location>
        <begin position="723"/>
        <end position="748"/>
    </location>
</feature>
<dbReference type="Pfam" id="PF13688">
    <property type="entry name" value="Reprolysin_5"/>
    <property type="match status" value="1"/>
</dbReference>
<dbReference type="InParanoid" id="A0A3N4LYV2"/>